<dbReference type="AlphaFoldDB" id="A0AAW2ZBA8"/>
<feature type="compositionally biased region" description="Basic and acidic residues" evidence="1">
    <location>
        <begin position="1"/>
        <end position="12"/>
    </location>
</feature>
<evidence type="ECO:0000256" key="1">
    <source>
        <dbReference type="SAM" id="MobiDB-lite"/>
    </source>
</evidence>
<feature type="region of interest" description="Disordered" evidence="1">
    <location>
        <begin position="1"/>
        <end position="32"/>
    </location>
</feature>
<dbReference type="EMBL" id="JAOPGA020001241">
    <property type="protein sequence ID" value="KAL0486552.1"/>
    <property type="molecule type" value="Genomic_DNA"/>
</dbReference>
<proteinExistence type="predicted"/>
<sequence length="147" mass="16817">MAHHSSAMDKNSKVRVKKNGETIPRTPRIDLPPVDRTYREVAQQGANNQGRILLKMLLKDVDIENQGSPDEDKIELFEKALRKIGENQKEANEGIGRNQKEANERVGRNQKEANERVGRYQKEANEEVRKAHTMANKAVMDLINKFI</sequence>
<keyword evidence="3" id="KW-1185">Reference proteome</keyword>
<name>A0AAW2ZBA8_9EUKA</name>
<gene>
    <name evidence="2" type="ORF">AKO1_001453</name>
</gene>
<dbReference type="Proteomes" id="UP001431209">
    <property type="component" value="Unassembled WGS sequence"/>
</dbReference>
<accession>A0AAW2ZBA8</accession>
<evidence type="ECO:0000313" key="3">
    <source>
        <dbReference type="Proteomes" id="UP001431209"/>
    </source>
</evidence>
<reference evidence="2 3" key="1">
    <citation type="submission" date="2024-03" db="EMBL/GenBank/DDBJ databases">
        <title>The Acrasis kona genome and developmental transcriptomes reveal deep origins of eukaryotic multicellular pathways.</title>
        <authorList>
            <person name="Sheikh S."/>
            <person name="Fu C.-J."/>
            <person name="Brown M.W."/>
            <person name="Baldauf S.L."/>
        </authorList>
    </citation>
    <scope>NUCLEOTIDE SEQUENCE [LARGE SCALE GENOMIC DNA]</scope>
    <source>
        <strain evidence="2 3">ATCC MYA-3509</strain>
    </source>
</reference>
<feature type="region of interest" description="Disordered" evidence="1">
    <location>
        <begin position="88"/>
        <end position="124"/>
    </location>
</feature>
<evidence type="ECO:0000313" key="2">
    <source>
        <dbReference type="EMBL" id="KAL0486552.1"/>
    </source>
</evidence>
<protein>
    <submittedName>
        <fullName evidence="2">Uncharacterized protein</fullName>
    </submittedName>
</protein>
<comment type="caution">
    <text evidence="2">The sequence shown here is derived from an EMBL/GenBank/DDBJ whole genome shotgun (WGS) entry which is preliminary data.</text>
</comment>
<organism evidence="2 3">
    <name type="scientific">Acrasis kona</name>
    <dbReference type="NCBI Taxonomy" id="1008807"/>
    <lineage>
        <taxon>Eukaryota</taxon>
        <taxon>Discoba</taxon>
        <taxon>Heterolobosea</taxon>
        <taxon>Tetramitia</taxon>
        <taxon>Eutetramitia</taxon>
        <taxon>Acrasidae</taxon>
        <taxon>Acrasis</taxon>
    </lineage>
</organism>